<feature type="compositionally biased region" description="Basic and acidic residues" evidence="1">
    <location>
        <begin position="514"/>
        <end position="534"/>
    </location>
</feature>
<feature type="compositionally biased region" description="Basic and acidic residues" evidence="1">
    <location>
        <begin position="398"/>
        <end position="424"/>
    </location>
</feature>
<feature type="compositionally biased region" description="Basic and acidic residues" evidence="1">
    <location>
        <begin position="487"/>
        <end position="498"/>
    </location>
</feature>
<feature type="compositionally biased region" description="Gly residues" evidence="1">
    <location>
        <begin position="476"/>
        <end position="486"/>
    </location>
</feature>
<reference evidence="2 3" key="1">
    <citation type="submission" date="2020-04" db="EMBL/GenBank/DDBJ databases">
        <title>MicrobeNet Type strains.</title>
        <authorList>
            <person name="Nicholson A.C."/>
        </authorList>
    </citation>
    <scope>NUCLEOTIDE SEQUENCE [LARGE SCALE GENOMIC DNA]</scope>
    <source>
        <strain evidence="2 3">DSM 44113</strain>
    </source>
</reference>
<proteinExistence type="predicted"/>
<name>A0A846X5T7_9ACTN</name>
<feature type="compositionally biased region" description="Basic and acidic residues" evidence="1">
    <location>
        <begin position="441"/>
        <end position="475"/>
    </location>
</feature>
<dbReference type="RefSeq" id="WP_168547773.1">
    <property type="nucleotide sequence ID" value="NZ_BAAAKS010000023.1"/>
</dbReference>
<evidence type="ECO:0008006" key="4">
    <source>
        <dbReference type="Google" id="ProtNLM"/>
    </source>
</evidence>
<feature type="compositionally biased region" description="Low complexity" evidence="1">
    <location>
        <begin position="429"/>
        <end position="440"/>
    </location>
</feature>
<feature type="region of interest" description="Disordered" evidence="1">
    <location>
        <begin position="398"/>
        <end position="534"/>
    </location>
</feature>
<sequence length="534" mass="57884">MAVTVLSPAGDARALDDYISSHAAKDAGEAHGFGTRVEYVSTRGNTSPETFVADVIRNQQAHGKSDLKHTTWHMVISWSNEEAAIDDEVAGAECHRVSMAIAERAFPGRMVKGVTQRDNGRWEGEGADRQWVPGKWHTHVQIAHVSERSAEVSFAGKGGVVRTRRYRAGRAVDGSMRNIARVRAITDEVVLEKLGYDNRAYVRACRPTAEVTREDVSQRVRVGYSTHDQIRERLDAAVAGSRDWDEYVAHAATDDIEVKTHGKSGASYAWRDDEGTEHKARARKLGNAYTRAGVEERQLGHGGHAGVTASARTKPIDDAAAVRHPEYAGATFEDAMRERLDALVDDPAVSSRVDLAVGMAERGVALGGDEAAVMTPQGRVACAPEHLGGEYTLVRVMGRSEREKEKERINDNRSADRGDARRGSEGSTAARRAAQSAQRLRALEHIERLQRDERSASTDRGPGRDRGSTARDVGADGRGAGAGARGGQERPSPERETGRSVPGGKGLVSSLERAAVRRRAEPGRGRDGDHGYGD</sequence>
<comment type="caution">
    <text evidence="2">The sequence shown here is derived from an EMBL/GenBank/DDBJ whole genome shotgun (WGS) entry which is preliminary data.</text>
</comment>
<accession>A0A846X5T7</accession>
<evidence type="ECO:0000313" key="2">
    <source>
        <dbReference type="EMBL" id="NKY20868.1"/>
    </source>
</evidence>
<protein>
    <recommendedName>
        <fullName evidence="4">Relaxase</fullName>
    </recommendedName>
</protein>
<evidence type="ECO:0000256" key="1">
    <source>
        <dbReference type="SAM" id="MobiDB-lite"/>
    </source>
</evidence>
<dbReference type="EMBL" id="JAAXOQ010000047">
    <property type="protein sequence ID" value="NKY20868.1"/>
    <property type="molecule type" value="Genomic_DNA"/>
</dbReference>
<dbReference type="AlphaFoldDB" id="A0A846X5T7"/>
<dbReference type="Proteomes" id="UP000582646">
    <property type="component" value="Unassembled WGS sequence"/>
</dbReference>
<gene>
    <name evidence="2" type="ORF">HF999_21155</name>
</gene>
<keyword evidence="3" id="KW-1185">Reference proteome</keyword>
<organism evidence="2 3">
    <name type="scientific">Tsukamurella spumae</name>
    <dbReference type="NCBI Taxonomy" id="44753"/>
    <lineage>
        <taxon>Bacteria</taxon>
        <taxon>Bacillati</taxon>
        <taxon>Actinomycetota</taxon>
        <taxon>Actinomycetes</taxon>
        <taxon>Mycobacteriales</taxon>
        <taxon>Tsukamurellaceae</taxon>
        <taxon>Tsukamurella</taxon>
    </lineage>
</organism>
<evidence type="ECO:0000313" key="3">
    <source>
        <dbReference type="Proteomes" id="UP000582646"/>
    </source>
</evidence>